<reference evidence="2 3" key="1">
    <citation type="submission" date="2024-08" db="EMBL/GenBank/DDBJ databases">
        <authorList>
            <person name="Ishaq N."/>
        </authorList>
    </citation>
    <scope>NUCLEOTIDE SEQUENCE [LARGE SCALE GENOMIC DNA]</scope>
    <source>
        <strain evidence="2 3">DSM 18651</strain>
    </source>
</reference>
<feature type="transmembrane region" description="Helical" evidence="1">
    <location>
        <begin position="12"/>
        <end position="33"/>
    </location>
</feature>
<dbReference type="Proteomes" id="UP001569428">
    <property type="component" value="Unassembled WGS sequence"/>
</dbReference>
<gene>
    <name evidence="2" type="ORF">ACCI49_01160</name>
</gene>
<keyword evidence="1" id="KW-0472">Membrane</keyword>
<dbReference type="EMBL" id="JBGMEK010000001">
    <property type="protein sequence ID" value="MFA0809514.1"/>
    <property type="molecule type" value="Genomic_DNA"/>
</dbReference>
<keyword evidence="1" id="KW-1133">Transmembrane helix</keyword>
<sequence>MDNLELTKTNYNLFKIWGALNLILGIVALLSAVYRNSEFAAILGAVGLIGGGILISTSKGPFISKTKIKIPVNSENK</sequence>
<dbReference type="RefSeq" id="WP_371837131.1">
    <property type="nucleotide sequence ID" value="NZ_JBGMEK010000001.1"/>
</dbReference>
<comment type="caution">
    <text evidence="2">The sequence shown here is derived from an EMBL/GenBank/DDBJ whole genome shotgun (WGS) entry which is preliminary data.</text>
</comment>
<evidence type="ECO:0000256" key="1">
    <source>
        <dbReference type="SAM" id="Phobius"/>
    </source>
</evidence>
<evidence type="ECO:0000313" key="2">
    <source>
        <dbReference type="EMBL" id="MFA0809514.1"/>
    </source>
</evidence>
<keyword evidence="3" id="KW-1185">Reference proteome</keyword>
<organism evidence="2 3">
    <name type="scientific">Microbulbifer epialgicus</name>
    <dbReference type="NCBI Taxonomy" id="393907"/>
    <lineage>
        <taxon>Bacteria</taxon>
        <taxon>Pseudomonadati</taxon>
        <taxon>Pseudomonadota</taxon>
        <taxon>Gammaproteobacteria</taxon>
        <taxon>Cellvibrionales</taxon>
        <taxon>Microbulbiferaceae</taxon>
        <taxon>Microbulbifer</taxon>
    </lineage>
</organism>
<keyword evidence="1" id="KW-0812">Transmembrane</keyword>
<name>A0ABV4NUS5_9GAMM</name>
<proteinExistence type="predicted"/>
<protein>
    <submittedName>
        <fullName evidence="2">Uncharacterized protein</fullName>
    </submittedName>
</protein>
<accession>A0ABV4NUS5</accession>
<feature type="transmembrane region" description="Helical" evidence="1">
    <location>
        <begin position="39"/>
        <end position="57"/>
    </location>
</feature>
<evidence type="ECO:0000313" key="3">
    <source>
        <dbReference type="Proteomes" id="UP001569428"/>
    </source>
</evidence>